<gene>
    <name evidence="7" type="ORF">Ade02nite_30620</name>
</gene>
<evidence type="ECO:0000256" key="2">
    <source>
        <dbReference type="ARBA" id="ARBA00005466"/>
    </source>
</evidence>
<dbReference type="InterPro" id="IPR016167">
    <property type="entry name" value="FAD-bd_PCMH_sub1"/>
</dbReference>
<dbReference type="Gene3D" id="3.30.465.10">
    <property type="match status" value="1"/>
</dbReference>
<organism evidence="7 8">
    <name type="scientific">Paractinoplanes deccanensis</name>
    <dbReference type="NCBI Taxonomy" id="113561"/>
    <lineage>
        <taxon>Bacteria</taxon>
        <taxon>Bacillati</taxon>
        <taxon>Actinomycetota</taxon>
        <taxon>Actinomycetes</taxon>
        <taxon>Micromonosporales</taxon>
        <taxon>Micromonosporaceae</taxon>
        <taxon>Paractinoplanes</taxon>
    </lineage>
</organism>
<feature type="domain" description="FAD-binding PCMH-type" evidence="6">
    <location>
        <begin position="70"/>
        <end position="240"/>
    </location>
</feature>
<evidence type="ECO:0000256" key="3">
    <source>
        <dbReference type="ARBA" id="ARBA00022630"/>
    </source>
</evidence>
<evidence type="ECO:0000256" key="1">
    <source>
        <dbReference type="ARBA" id="ARBA00001974"/>
    </source>
</evidence>
<dbReference type="InterPro" id="IPR016166">
    <property type="entry name" value="FAD-bd_PCMH"/>
</dbReference>
<reference evidence="7 8" key="1">
    <citation type="submission" date="2021-01" db="EMBL/GenBank/DDBJ databases">
        <title>Whole genome shotgun sequence of Actinoplanes deccanensis NBRC 13994.</title>
        <authorList>
            <person name="Komaki H."/>
            <person name="Tamura T."/>
        </authorList>
    </citation>
    <scope>NUCLEOTIDE SEQUENCE [LARGE SCALE GENOMIC DNA]</scope>
    <source>
        <strain evidence="7 8">NBRC 13994</strain>
    </source>
</reference>
<dbReference type="InterPro" id="IPR012951">
    <property type="entry name" value="BBE"/>
</dbReference>
<dbReference type="Gene3D" id="3.40.462.20">
    <property type="match status" value="1"/>
</dbReference>
<evidence type="ECO:0000313" key="8">
    <source>
        <dbReference type="Proteomes" id="UP000609879"/>
    </source>
</evidence>
<proteinExistence type="inferred from homology"/>
<dbReference type="Pfam" id="PF01565">
    <property type="entry name" value="FAD_binding_4"/>
    <property type="match status" value="1"/>
</dbReference>
<evidence type="ECO:0000256" key="4">
    <source>
        <dbReference type="ARBA" id="ARBA00022827"/>
    </source>
</evidence>
<dbReference type="InterPro" id="IPR006094">
    <property type="entry name" value="Oxid_FAD_bind_N"/>
</dbReference>
<dbReference type="InterPro" id="IPR036318">
    <property type="entry name" value="FAD-bd_PCMH-like_sf"/>
</dbReference>
<comment type="caution">
    <text evidence="7">The sequence shown here is derived from an EMBL/GenBank/DDBJ whole genome shotgun (WGS) entry which is preliminary data.</text>
</comment>
<evidence type="ECO:0000313" key="7">
    <source>
        <dbReference type="EMBL" id="GID74421.1"/>
    </source>
</evidence>
<dbReference type="SUPFAM" id="SSF56176">
    <property type="entry name" value="FAD-binding/transporter-associated domain-like"/>
    <property type="match status" value="1"/>
</dbReference>
<dbReference type="InterPro" id="IPR006093">
    <property type="entry name" value="Oxy_OxRdtase_FAD_BS"/>
</dbReference>
<name>A0ABQ3Y340_9ACTN</name>
<dbReference type="PROSITE" id="PS00862">
    <property type="entry name" value="OX2_COVAL_FAD"/>
    <property type="match status" value="1"/>
</dbReference>
<dbReference type="PANTHER" id="PTHR42973">
    <property type="entry name" value="BINDING OXIDOREDUCTASE, PUTATIVE (AFU_ORTHOLOGUE AFUA_1G17690)-RELATED"/>
    <property type="match status" value="1"/>
</dbReference>
<protein>
    <submittedName>
        <fullName evidence="7">Oxidoreductase</fullName>
    </submittedName>
</protein>
<evidence type="ECO:0000256" key="5">
    <source>
        <dbReference type="ARBA" id="ARBA00023002"/>
    </source>
</evidence>
<comment type="cofactor">
    <cofactor evidence="1">
        <name>FAD</name>
        <dbReference type="ChEBI" id="CHEBI:57692"/>
    </cofactor>
</comment>
<evidence type="ECO:0000259" key="6">
    <source>
        <dbReference type="PROSITE" id="PS51387"/>
    </source>
</evidence>
<dbReference type="Gene3D" id="3.30.43.10">
    <property type="entry name" value="Uridine Diphospho-n-acetylenolpyruvylglucosamine Reductase, domain 2"/>
    <property type="match status" value="1"/>
</dbReference>
<dbReference type="PROSITE" id="PS51387">
    <property type="entry name" value="FAD_PCMH"/>
    <property type="match status" value="1"/>
</dbReference>
<keyword evidence="5" id="KW-0560">Oxidoreductase</keyword>
<keyword evidence="4" id="KW-0274">FAD</keyword>
<keyword evidence="3" id="KW-0285">Flavoprotein</keyword>
<dbReference type="EMBL" id="BOMI01000059">
    <property type="protein sequence ID" value="GID74421.1"/>
    <property type="molecule type" value="Genomic_DNA"/>
</dbReference>
<sequence length="493" mass="52696">MWHLSRHCSGKHHFHAIALVTIHEPWGADRVGTSMSSHIEFRKLAAELDGPAFLPGEPGYDAECATYNLLTPLRPAIAVGAATVGDVRAAVRFAGDHKLAVAVRGGGHMQPYTAEGAVLITLDRLADVTVDGGRRTARVTGGARWEEVIDAASKEGLAPMSGSSTTVGAIGYVLGGGQSPIFGRPYGYASDHVTSFDIVTADGVLRTVSAGAEPELFAALRGGKGNFGVVTAMEIELFPVTSVLAGGIYFPGSATGEVLRAWRDWAATLPEQATTSVAVQRLPPVEELPEPLRGAHVVHLRYAYLGPAETGLELLAPMRAAAPALIDTIAEAPYKTAAVLHNDPVGAMPYQDRSLGLAGLPDKALDKLAELLGPGTPIPLTSVELRALGGALDRPPATPDSVPSRGLPFQFFGFAVGGDDLDELGRRLDRLFTAMRPWADPKHRRMLNFLSPEEALDPQSLREVYGAENYDRLLAVKRRFDPNTMFRMNHTLR</sequence>
<comment type="similarity">
    <text evidence="2">Belongs to the oxygen-dependent FAD-linked oxidoreductase family.</text>
</comment>
<dbReference type="Pfam" id="PF08031">
    <property type="entry name" value="BBE"/>
    <property type="match status" value="1"/>
</dbReference>
<dbReference type="InterPro" id="IPR050416">
    <property type="entry name" value="FAD-linked_Oxidoreductase"/>
</dbReference>
<dbReference type="Proteomes" id="UP000609879">
    <property type="component" value="Unassembled WGS sequence"/>
</dbReference>
<dbReference type="PANTHER" id="PTHR42973:SF39">
    <property type="entry name" value="FAD-BINDING PCMH-TYPE DOMAIN-CONTAINING PROTEIN"/>
    <property type="match status" value="1"/>
</dbReference>
<dbReference type="InterPro" id="IPR016169">
    <property type="entry name" value="FAD-bd_PCMH_sub2"/>
</dbReference>
<accession>A0ABQ3Y340</accession>
<keyword evidence="8" id="KW-1185">Reference proteome</keyword>